<dbReference type="InterPro" id="IPR036864">
    <property type="entry name" value="Zn2-C6_fun-type_DNA-bd_sf"/>
</dbReference>
<dbReference type="PROSITE" id="PS50048">
    <property type="entry name" value="ZN2_CY6_FUNGAL_2"/>
    <property type="match status" value="1"/>
</dbReference>
<evidence type="ECO:0000256" key="3">
    <source>
        <dbReference type="ARBA" id="ARBA00023163"/>
    </source>
</evidence>
<feature type="compositionally biased region" description="Polar residues" evidence="5">
    <location>
        <begin position="55"/>
        <end position="84"/>
    </location>
</feature>
<evidence type="ECO:0000256" key="1">
    <source>
        <dbReference type="ARBA" id="ARBA00023015"/>
    </source>
</evidence>
<dbReference type="GO" id="GO:0016787">
    <property type="term" value="F:hydrolase activity"/>
    <property type="evidence" value="ECO:0007669"/>
    <property type="project" value="InterPro"/>
</dbReference>
<sequence length="806" mass="89949">MPYPCWTCRNRRIQCDQSGTPCTKCERADLECFDKRPLRWVKGVAIRGKMQGHSYESISDGSDGSPVQTPRTIDSALSTPNTSPRPLVQGSMLPAALQDPHMSSLDQTSKYYIDYYNRHICKLFIVYDSARNPFRSLLSFGLNDPVLQKGILALAARHHANTGQSFHQDQPPTSPGLVNANRDALLFKHQAMEALSQVLGDGTIGKGDTTVASIFLFIFLDLLESGSEGWNFHLEGAKSLITSYQPLLEWQAGVNDGPGQTVQEIRGFISNQIHLIETLGATFLRPKLLSEFIFNGQAERQSQEKIEQSFLGCPEFLLSAIQYLSKERDAIAEQLPDGAALQTHIQDTTAMLELIQNFDSYAWASSLRQSAPERINYLCTLSQAFKTGALIYGRRILDVLTETITVQDDLVFELLGLIDILKDDEALFKCILWAIFVAGLECRSRAQKDFLVESLEKFWTATRCLNVVNAAKIMKDYWDQEEGLEISSRWIFDIVQPLWDILFRGATQSARQKPSTTPIPLPNNPSHPPIRIICISDTHNATPPLPPGDILVHAGDLTAHGTFDEVQTQLHWLSSQPHTHKIVIAGNHDLILDEASEMKFLSREGISAVKRKELDWTGIHYLQEEAVTLEIPVPAAGEQQVRRVKIYGSPMTPEFGLWAFQYPSIRDVRTGQIPDNTDILVVHGPPALYGDCDSEKGPDGKIKVKGDGYLLREIQRVKPKMVVCGHIHGAFGVAVIQHDGIKDVVNGLQMRWESYDIVRALKQTIWSKITIGRNTEPPQETLVANAAVAPSVLRSEDKSAIVIDFH</sequence>
<dbReference type="SUPFAM" id="SSF56300">
    <property type="entry name" value="Metallo-dependent phosphatases"/>
    <property type="match status" value="1"/>
</dbReference>
<dbReference type="SUPFAM" id="SSF57701">
    <property type="entry name" value="Zn2/Cys6 DNA-binding domain"/>
    <property type="match status" value="1"/>
</dbReference>
<feature type="region of interest" description="Disordered" evidence="5">
    <location>
        <begin position="55"/>
        <end position="89"/>
    </location>
</feature>
<dbReference type="AlphaFoldDB" id="W6QZ54"/>
<dbReference type="Proteomes" id="UP000030686">
    <property type="component" value="Unassembled WGS sequence"/>
</dbReference>
<dbReference type="Pfam" id="PF00149">
    <property type="entry name" value="Metallophos"/>
    <property type="match status" value="1"/>
</dbReference>
<evidence type="ECO:0000313" key="7">
    <source>
        <dbReference type="EMBL" id="CDM34817.1"/>
    </source>
</evidence>
<dbReference type="InterPro" id="IPR051693">
    <property type="entry name" value="UPF0046_metallophosphoest"/>
</dbReference>
<dbReference type="Pfam" id="PF00172">
    <property type="entry name" value="Zn_clus"/>
    <property type="match status" value="1"/>
</dbReference>
<dbReference type="PANTHER" id="PTHR12905:SF18">
    <property type="entry name" value="ESTER HYDROLASE, PUTATIVE (AFU_ORTHOLOGUE AFUA_4G03130)-RELATED"/>
    <property type="match status" value="1"/>
</dbReference>
<dbReference type="GO" id="GO:0000981">
    <property type="term" value="F:DNA-binding transcription factor activity, RNA polymerase II-specific"/>
    <property type="evidence" value="ECO:0007669"/>
    <property type="project" value="InterPro"/>
</dbReference>
<evidence type="ECO:0000256" key="5">
    <source>
        <dbReference type="SAM" id="MobiDB-lite"/>
    </source>
</evidence>
<keyword evidence="3" id="KW-0804">Transcription</keyword>
<keyword evidence="1" id="KW-0805">Transcription regulation</keyword>
<protein>
    <submittedName>
        <fullName evidence="7">Zn(2)-C6 fungal-type DNA-binding domain</fullName>
    </submittedName>
</protein>
<keyword evidence="8" id="KW-1185">Reference proteome</keyword>
<organism evidence="7 8">
    <name type="scientific">Penicillium roqueforti (strain FM164)</name>
    <dbReference type="NCBI Taxonomy" id="1365484"/>
    <lineage>
        <taxon>Eukaryota</taxon>
        <taxon>Fungi</taxon>
        <taxon>Dikarya</taxon>
        <taxon>Ascomycota</taxon>
        <taxon>Pezizomycotina</taxon>
        <taxon>Eurotiomycetes</taxon>
        <taxon>Eurotiomycetidae</taxon>
        <taxon>Eurotiales</taxon>
        <taxon>Aspergillaceae</taxon>
        <taxon>Penicillium</taxon>
    </lineage>
</organism>
<dbReference type="CDD" id="cd07379">
    <property type="entry name" value="MPP_239FB"/>
    <property type="match status" value="1"/>
</dbReference>
<dbReference type="CDD" id="cd00067">
    <property type="entry name" value="GAL4"/>
    <property type="match status" value="1"/>
</dbReference>
<dbReference type="EMBL" id="HG792017">
    <property type="protein sequence ID" value="CDM34817.1"/>
    <property type="molecule type" value="Genomic_DNA"/>
</dbReference>
<keyword evidence="4" id="KW-0539">Nucleus</keyword>
<name>W6QZ54_PENRF</name>
<dbReference type="OrthoDB" id="5130013at2759"/>
<dbReference type="Gene3D" id="3.60.21.10">
    <property type="match status" value="1"/>
</dbReference>
<reference evidence="7" key="1">
    <citation type="journal article" date="2014" name="Nat. Commun.">
        <title>Multiple recent horizontal transfers of a large genomic region in cheese making fungi.</title>
        <authorList>
            <person name="Cheeseman K."/>
            <person name="Ropars J."/>
            <person name="Renault P."/>
            <person name="Dupont J."/>
            <person name="Gouzy J."/>
            <person name="Branca A."/>
            <person name="Abraham A.L."/>
            <person name="Ceppi M."/>
            <person name="Conseiller E."/>
            <person name="Debuchy R."/>
            <person name="Malagnac F."/>
            <person name="Goarin A."/>
            <person name="Silar P."/>
            <person name="Lacoste S."/>
            <person name="Sallet E."/>
            <person name="Bensimon A."/>
            <person name="Giraud T."/>
            <person name="Brygoo Y."/>
        </authorList>
    </citation>
    <scope>NUCLEOTIDE SEQUENCE [LARGE SCALE GENOMIC DNA]</scope>
    <source>
        <strain evidence="7">FM164</strain>
    </source>
</reference>
<dbReference type="GO" id="GO:0003677">
    <property type="term" value="F:DNA binding"/>
    <property type="evidence" value="ECO:0007669"/>
    <property type="project" value="UniProtKB-KW"/>
</dbReference>
<dbReference type="GO" id="GO:0008270">
    <property type="term" value="F:zinc ion binding"/>
    <property type="evidence" value="ECO:0007669"/>
    <property type="project" value="InterPro"/>
</dbReference>
<accession>W6QZ54</accession>
<keyword evidence="2 7" id="KW-0238">DNA-binding</keyword>
<evidence type="ECO:0000256" key="4">
    <source>
        <dbReference type="ARBA" id="ARBA00023242"/>
    </source>
</evidence>
<feature type="domain" description="Zn(2)-C6 fungal-type" evidence="6">
    <location>
        <begin position="4"/>
        <end position="32"/>
    </location>
</feature>
<dbReference type="InterPro" id="IPR029052">
    <property type="entry name" value="Metallo-depent_PP-like"/>
</dbReference>
<dbReference type="InterPro" id="IPR021858">
    <property type="entry name" value="Fun_TF"/>
</dbReference>
<evidence type="ECO:0000259" key="6">
    <source>
        <dbReference type="PROSITE" id="PS50048"/>
    </source>
</evidence>
<proteinExistence type="predicted"/>
<evidence type="ECO:0000256" key="2">
    <source>
        <dbReference type="ARBA" id="ARBA00023125"/>
    </source>
</evidence>
<evidence type="ECO:0000313" key="8">
    <source>
        <dbReference type="Proteomes" id="UP000030686"/>
    </source>
</evidence>
<dbReference type="PANTHER" id="PTHR12905">
    <property type="entry name" value="METALLOPHOSPHOESTERASE"/>
    <property type="match status" value="1"/>
</dbReference>
<dbReference type="InterPro" id="IPR004843">
    <property type="entry name" value="Calcineurin-like_PHP"/>
</dbReference>
<dbReference type="InterPro" id="IPR001138">
    <property type="entry name" value="Zn2Cys6_DnaBD"/>
</dbReference>
<gene>
    <name evidence="7" type="ORF">PROQFM164_S03g001544</name>
</gene>
<dbReference type="Pfam" id="PF11951">
    <property type="entry name" value="Fungal_trans_2"/>
    <property type="match status" value="1"/>
</dbReference>